<evidence type="ECO:0000256" key="1">
    <source>
        <dbReference type="ARBA" id="ARBA00022553"/>
    </source>
</evidence>
<proteinExistence type="predicted"/>
<gene>
    <name evidence="4" type="ORF">A245_16968</name>
</gene>
<protein>
    <submittedName>
        <fullName evidence="4">Response regulator</fullName>
    </submittedName>
</protein>
<evidence type="ECO:0000256" key="2">
    <source>
        <dbReference type="PROSITE-ProRule" id="PRU00169"/>
    </source>
</evidence>
<dbReference type="InterPro" id="IPR011006">
    <property type="entry name" value="CheY-like_superfamily"/>
</dbReference>
<dbReference type="Pfam" id="PF00072">
    <property type="entry name" value="Response_reg"/>
    <property type="match status" value="1"/>
</dbReference>
<keyword evidence="1 2" id="KW-0597">Phosphoprotein</keyword>
<dbReference type="CDD" id="cd17593">
    <property type="entry name" value="REC_CheC-like"/>
    <property type="match status" value="1"/>
</dbReference>
<dbReference type="Proteomes" id="UP000018849">
    <property type="component" value="Unassembled WGS sequence"/>
</dbReference>
<sequence length="135" mass="14413">MSTLALLICDDSNMARKQLLRALPAPADWDVAVTLATQGEEGLEAIRKGQGQVVLLDLTMPVMDGYQTLAAIRAENLDAKVIVVSGDVQDEAVRRVMELGALAFLKKPADPDELKSTLERLGLLGKPPAVPVALP</sequence>
<dbReference type="SUPFAM" id="SSF52172">
    <property type="entry name" value="CheY-like"/>
    <property type="match status" value="1"/>
</dbReference>
<name>A0A656JXI5_PSESF</name>
<dbReference type="PROSITE" id="PS50110">
    <property type="entry name" value="RESPONSE_REGULATORY"/>
    <property type="match status" value="1"/>
</dbReference>
<dbReference type="PANTHER" id="PTHR44591">
    <property type="entry name" value="STRESS RESPONSE REGULATOR PROTEIN 1"/>
    <property type="match status" value="1"/>
</dbReference>
<dbReference type="Gene3D" id="3.40.50.2300">
    <property type="match status" value="1"/>
</dbReference>
<accession>A0A656JXI5</accession>
<evidence type="ECO:0000313" key="4">
    <source>
        <dbReference type="EMBL" id="EPN59819.1"/>
    </source>
</evidence>
<dbReference type="PANTHER" id="PTHR44591:SF24">
    <property type="entry name" value="PROTEIN-GLUTAMATE METHYLESTERASE_PROTEIN-GLUTAMINE GLUTAMINASE 1"/>
    <property type="match status" value="1"/>
</dbReference>
<organism evidence="4 5">
    <name type="scientific">Pseudomonas syringae pv. actinidiae ICMP 19096</name>
    <dbReference type="NCBI Taxonomy" id="1194405"/>
    <lineage>
        <taxon>Bacteria</taxon>
        <taxon>Pseudomonadati</taxon>
        <taxon>Pseudomonadota</taxon>
        <taxon>Gammaproteobacteria</taxon>
        <taxon>Pseudomonadales</taxon>
        <taxon>Pseudomonadaceae</taxon>
        <taxon>Pseudomonas</taxon>
        <taxon>Pseudomonas syringae</taxon>
    </lineage>
</organism>
<dbReference type="InterPro" id="IPR050595">
    <property type="entry name" value="Bact_response_regulator"/>
</dbReference>
<dbReference type="EMBL" id="AOKF01001424">
    <property type="protein sequence ID" value="EPN59819.1"/>
    <property type="molecule type" value="Genomic_DNA"/>
</dbReference>
<reference evidence="4 5" key="1">
    <citation type="journal article" date="2013" name="PLoS Pathog.">
        <title>Genomic analysis of the Kiwifruit pathogen Pseudomonas syringae pv. actinidiae provides insight into the origins of an emergent plant disease.</title>
        <authorList>
            <person name="McCann H.C."/>
            <person name="Rikkerink E.H."/>
            <person name="Bertels F."/>
            <person name="Fiers M."/>
            <person name="Lu A."/>
            <person name="Rees-George J."/>
            <person name="Andersen M.T."/>
            <person name="Gleave A.P."/>
            <person name="Haubold B."/>
            <person name="Wohlers M.W."/>
            <person name="Guttman D.S."/>
            <person name="Wang P.W."/>
            <person name="Straub C."/>
            <person name="Vanneste J.L."/>
            <person name="Rainey P.B."/>
            <person name="Templeton M.D."/>
        </authorList>
    </citation>
    <scope>NUCLEOTIDE SEQUENCE [LARGE SCALE GENOMIC DNA]</scope>
    <source>
        <strain evidence="4 5">ICMP 19096</strain>
    </source>
</reference>
<dbReference type="GO" id="GO:0000160">
    <property type="term" value="P:phosphorelay signal transduction system"/>
    <property type="evidence" value="ECO:0007669"/>
    <property type="project" value="InterPro"/>
</dbReference>
<dbReference type="SMART" id="SM00448">
    <property type="entry name" value="REC"/>
    <property type="match status" value="1"/>
</dbReference>
<dbReference type="AlphaFoldDB" id="A0A656JXI5"/>
<evidence type="ECO:0000259" key="3">
    <source>
        <dbReference type="PROSITE" id="PS50110"/>
    </source>
</evidence>
<dbReference type="InterPro" id="IPR001789">
    <property type="entry name" value="Sig_transdc_resp-reg_receiver"/>
</dbReference>
<feature type="domain" description="Response regulatory" evidence="3">
    <location>
        <begin position="5"/>
        <end position="122"/>
    </location>
</feature>
<feature type="non-terminal residue" evidence="4">
    <location>
        <position position="135"/>
    </location>
</feature>
<comment type="caution">
    <text evidence="4">The sequence shown here is derived from an EMBL/GenBank/DDBJ whole genome shotgun (WGS) entry which is preliminary data.</text>
</comment>
<evidence type="ECO:0000313" key="5">
    <source>
        <dbReference type="Proteomes" id="UP000018849"/>
    </source>
</evidence>
<feature type="modified residue" description="4-aspartylphosphate" evidence="2">
    <location>
        <position position="57"/>
    </location>
</feature>